<evidence type="ECO:0000256" key="5">
    <source>
        <dbReference type="ARBA" id="ARBA00023284"/>
    </source>
</evidence>
<dbReference type="RefSeq" id="WP_376845949.1">
    <property type="nucleotide sequence ID" value="NZ_JBHSFW010000003.1"/>
</dbReference>
<keyword evidence="7" id="KW-0472">Membrane</keyword>
<name>A0ABV9GL23_9BACL</name>
<evidence type="ECO:0000313" key="10">
    <source>
        <dbReference type="Proteomes" id="UP001596022"/>
    </source>
</evidence>
<dbReference type="InterPro" id="IPR036249">
    <property type="entry name" value="Thioredoxin-like_sf"/>
</dbReference>
<keyword evidence="4" id="KW-1015">Disulfide bond</keyword>
<dbReference type="PANTHER" id="PTHR13887:SF14">
    <property type="entry name" value="DISULFIDE BOND FORMATION PROTEIN D"/>
    <property type="match status" value="1"/>
</dbReference>
<keyword evidence="3" id="KW-0560">Oxidoreductase</keyword>
<feature type="transmembrane region" description="Helical" evidence="7">
    <location>
        <begin position="27"/>
        <end position="48"/>
    </location>
</feature>
<keyword evidence="2" id="KW-0732">Signal</keyword>
<evidence type="ECO:0000256" key="1">
    <source>
        <dbReference type="ARBA" id="ARBA00005791"/>
    </source>
</evidence>
<dbReference type="SUPFAM" id="SSF52833">
    <property type="entry name" value="Thioredoxin-like"/>
    <property type="match status" value="1"/>
</dbReference>
<gene>
    <name evidence="9" type="ORF">ACFO4N_08865</name>
</gene>
<evidence type="ECO:0000256" key="3">
    <source>
        <dbReference type="ARBA" id="ARBA00023002"/>
    </source>
</evidence>
<keyword evidence="10" id="KW-1185">Reference proteome</keyword>
<evidence type="ECO:0000313" key="9">
    <source>
        <dbReference type="EMBL" id="MFC4618848.1"/>
    </source>
</evidence>
<sequence>MSRKKENQEKQRRKIEQQRAQKRKQHMLTIGTATIVLIFLVFAVIGMVTKNQDKQGQTSPAAETTHKDPKKVIDYKKQPMLGDKQAPVTITMFGDYRCIYCKQFETDILPKLKKDYIDTGKAKFYFINYTILGQGSEKAANAAEAILNQYPDDFWTFNTNLYNKQGPEEKEWVTDDLLVQVAKASVKHLDVEAFKKDLKDETYKSEVEKDVQAGLDLGVQGTPSVLINNKLVQTPLDYSAIKSLINAALKK</sequence>
<dbReference type="Gene3D" id="3.40.30.10">
    <property type="entry name" value="Glutaredoxin"/>
    <property type="match status" value="1"/>
</dbReference>
<evidence type="ECO:0000256" key="2">
    <source>
        <dbReference type="ARBA" id="ARBA00022729"/>
    </source>
</evidence>
<comment type="similarity">
    <text evidence="1">Belongs to the thioredoxin family. DsbA subfamily.</text>
</comment>
<keyword evidence="7" id="KW-0812">Transmembrane</keyword>
<reference evidence="10" key="1">
    <citation type="journal article" date="2019" name="Int. J. Syst. Evol. Microbiol.">
        <title>The Global Catalogue of Microorganisms (GCM) 10K type strain sequencing project: providing services to taxonomists for standard genome sequencing and annotation.</title>
        <authorList>
            <consortium name="The Broad Institute Genomics Platform"/>
            <consortium name="The Broad Institute Genome Sequencing Center for Infectious Disease"/>
            <person name="Wu L."/>
            <person name="Ma J."/>
        </authorList>
    </citation>
    <scope>NUCLEOTIDE SEQUENCE [LARGE SCALE GENOMIC DNA]</scope>
    <source>
        <strain evidence="10">CGMCC 1.16306</strain>
    </source>
</reference>
<dbReference type="Proteomes" id="UP001596022">
    <property type="component" value="Unassembled WGS sequence"/>
</dbReference>
<evidence type="ECO:0000259" key="8">
    <source>
        <dbReference type="PROSITE" id="PS51352"/>
    </source>
</evidence>
<comment type="caution">
    <text evidence="9">The sequence shown here is derived from an EMBL/GenBank/DDBJ whole genome shotgun (WGS) entry which is preliminary data.</text>
</comment>
<feature type="compositionally biased region" description="Basic and acidic residues" evidence="6">
    <location>
        <begin position="1"/>
        <end position="19"/>
    </location>
</feature>
<feature type="domain" description="Thioredoxin" evidence="8">
    <location>
        <begin position="53"/>
        <end position="199"/>
    </location>
</feature>
<proteinExistence type="inferred from homology"/>
<dbReference type="InterPro" id="IPR013766">
    <property type="entry name" value="Thioredoxin_domain"/>
</dbReference>
<dbReference type="PROSITE" id="PS51352">
    <property type="entry name" value="THIOREDOXIN_2"/>
    <property type="match status" value="1"/>
</dbReference>
<accession>A0ABV9GL23</accession>
<evidence type="ECO:0000256" key="4">
    <source>
        <dbReference type="ARBA" id="ARBA00023157"/>
    </source>
</evidence>
<organism evidence="9 10">
    <name type="scientific">Camelliibacillus cellulosilyticus</name>
    <dbReference type="NCBI Taxonomy" id="2174486"/>
    <lineage>
        <taxon>Bacteria</taxon>
        <taxon>Bacillati</taxon>
        <taxon>Bacillota</taxon>
        <taxon>Bacilli</taxon>
        <taxon>Bacillales</taxon>
        <taxon>Sporolactobacillaceae</taxon>
        <taxon>Camelliibacillus</taxon>
    </lineage>
</organism>
<dbReference type="PANTHER" id="PTHR13887">
    <property type="entry name" value="GLUTATHIONE S-TRANSFERASE KAPPA"/>
    <property type="match status" value="1"/>
</dbReference>
<evidence type="ECO:0000256" key="6">
    <source>
        <dbReference type="SAM" id="MobiDB-lite"/>
    </source>
</evidence>
<evidence type="ECO:0000256" key="7">
    <source>
        <dbReference type="SAM" id="Phobius"/>
    </source>
</evidence>
<dbReference type="EMBL" id="JBHSFW010000003">
    <property type="protein sequence ID" value="MFC4618848.1"/>
    <property type="molecule type" value="Genomic_DNA"/>
</dbReference>
<protein>
    <submittedName>
        <fullName evidence="9">DsbA family protein</fullName>
    </submittedName>
</protein>
<feature type="region of interest" description="Disordered" evidence="6">
    <location>
        <begin position="1"/>
        <end position="20"/>
    </location>
</feature>
<keyword evidence="5" id="KW-0676">Redox-active center</keyword>
<dbReference type="Pfam" id="PF13462">
    <property type="entry name" value="Thioredoxin_4"/>
    <property type="match status" value="1"/>
</dbReference>
<keyword evidence="7" id="KW-1133">Transmembrane helix</keyword>
<dbReference type="InterPro" id="IPR012336">
    <property type="entry name" value="Thioredoxin-like_fold"/>
</dbReference>